<dbReference type="GO" id="GO:0042632">
    <property type="term" value="P:cholesterol homeostasis"/>
    <property type="evidence" value="ECO:0007669"/>
    <property type="project" value="TreeGrafter"/>
</dbReference>
<reference evidence="2" key="1">
    <citation type="submission" date="2013-04" db="EMBL/GenBank/DDBJ databases">
        <authorList>
            <person name="Qu J."/>
            <person name="Murali S.C."/>
            <person name="Bandaranaike D."/>
            <person name="Bellair M."/>
            <person name="Blankenburg K."/>
            <person name="Chao H."/>
            <person name="Dinh H."/>
            <person name="Doddapaneni H."/>
            <person name="Downs B."/>
            <person name="Dugan-Rocha S."/>
            <person name="Elkadiri S."/>
            <person name="Gnanaolivu R.D."/>
            <person name="Hernandez B."/>
            <person name="Javaid M."/>
            <person name="Jayaseelan J.C."/>
            <person name="Lee S."/>
            <person name="Li M."/>
            <person name="Ming W."/>
            <person name="Munidasa M."/>
            <person name="Muniz J."/>
            <person name="Nguyen L."/>
            <person name="Ongeri F."/>
            <person name="Osuji N."/>
            <person name="Pu L.-L."/>
            <person name="Puazo M."/>
            <person name="Qu C."/>
            <person name="Quiroz J."/>
            <person name="Raj R."/>
            <person name="Weissenberger G."/>
            <person name="Xin Y."/>
            <person name="Zou X."/>
            <person name="Han Y."/>
            <person name="Richards S."/>
            <person name="Worley K."/>
            <person name="Muzny D."/>
            <person name="Gibbs R."/>
        </authorList>
    </citation>
    <scope>NUCLEOTIDE SEQUENCE</scope>
    <source>
        <strain evidence="2">Sampled in the wild</strain>
    </source>
</reference>
<evidence type="ECO:0000313" key="2">
    <source>
        <dbReference type="EMBL" id="KAG8224724.1"/>
    </source>
</evidence>
<dbReference type="GO" id="GO:0015485">
    <property type="term" value="F:cholesterol binding"/>
    <property type="evidence" value="ECO:0007669"/>
    <property type="project" value="TreeGrafter"/>
</dbReference>
<evidence type="ECO:0000259" key="1">
    <source>
        <dbReference type="Pfam" id="PF16414"/>
    </source>
</evidence>
<dbReference type="GO" id="GO:0030299">
    <property type="term" value="P:intestinal cholesterol absorption"/>
    <property type="evidence" value="ECO:0007669"/>
    <property type="project" value="TreeGrafter"/>
</dbReference>
<keyword evidence="3" id="KW-1185">Reference proteome</keyword>
<gene>
    <name evidence="2" type="ORF">J437_LFUL004894</name>
</gene>
<protein>
    <recommendedName>
        <fullName evidence="1">Niemann-Pick C1 N-terminal domain-containing protein</fullName>
    </recommendedName>
</protein>
<reference evidence="2" key="2">
    <citation type="submission" date="2017-10" db="EMBL/GenBank/DDBJ databases">
        <title>Ladona fulva Genome sequencing and assembly.</title>
        <authorList>
            <person name="Murali S."/>
            <person name="Richards S."/>
            <person name="Bandaranaike D."/>
            <person name="Bellair M."/>
            <person name="Blankenburg K."/>
            <person name="Chao H."/>
            <person name="Dinh H."/>
            <person name="Doddapaneni H."/>
            <person name="Dugan-Rocha S."/>
            <person name="Elkadiri S."/>
            <person name="Gnanaolivu R."/>
            <person name="Hernandez B."/>
            <person name="Skinner E."/>
            <person name="Javaid M."/>
            <person name="Lee S."/>
            <person name="Li M."/>
            <person name="Ming W."/>
            <person name="Munidasa M."/>
            <person name="Muniz J."/>
            <person name="Nguyen L."/>
            <person name="Hughes D."/>
            <person name="Osuji N."/>
            <person name="Pu L.-L."/>
            <person name="Puazo M."/>
            <person name="Qu C."/>
            <person name="Quiroz J."/>
            <person name="Raj R."/>
            <person name="Weissenberger G."/>
            <person name="Xin Y."/>
            <person name="Zou X."/>
            <person name="Han Y."/>
            <person name="Worley K."/>
            <person name="Muzny D."/>
            <person name="Gibbs R."/>
        </authorList>
    </citation>
    <scope>NUCLEOTIDE SEQUENCE</scope>
    <source>
        <strain evidence="2">Sampled in the wild</strain>
    </source>
</reference>
<evidence type="ECO:0000313" key="3">
    <source>
        <dbReference type="Proteomes" id="UP000792457"/>
    </source>
</evidence>
<dbReference type="EMBL" id="KZ308209">
    <property type="protein sequence ID" value="KAG8224724.1"/>
    <property type="molecule type" value="Genomic_DNA"/>
</dbReference>
<dbReference type="Proteomes" id="UP000792457">
    <property type="component" value="Unassembled WGS sequence"/>
</dbReference>
<dbReference type="PANTHER" id="PTHR45727">
    <property type="entry name" value="NPC INTRACELLULAR CHOLESTEROL TRANSPORTER 1"/>
    <property type="match status" value="1"/>
</dbReference>
<sequence>MFSCCVAQVNGKCVIYGTCDDVKNVPCYVDHELPQKWACQLISEYNFIAETCCNTTQLISMDENIAMAAGLLKRCPSCLKNLVSHICGYICSPNQSDFVDVTHHNSTTGARWRFSGVIEADVYLNQDYMYGTFNSCSQVMVPSTGNLAFDVSCGNWDSNTCTPARQVLN</sequence>
<proteinExistence type="predicted"/>
<name>A0A8K0JYA7_LADFU</name>
<dbReference type="PANTHER" id="PTHR45727:SF2">
    <property type="entry name" value="NPC INTRACELLULAR CHOLESTEROL TRANSPORTER 1"/>
    <property type="match status" value="1"/>
</dbReference>
<feature type="domain" description="Niemann-Pick C1 N-terminal" evidence="1">
    <location>
        <begin position="11"/>
        <end position="163"/>
    </location>
</feature>
<dbReference type="AlphaFoldDB" id="A0A8K0JYA7"/>
<dbReference type="Pfam" id="PF16414">
    <property type="entry name" value="NPC1_N"/>
    <property type="match status" value="1"/>
</dbReference>
<organism evidence="2 3">
    <name type="scientific">Ladona fulva</name>
    <name type="common">Scarce chaser dragonfly</name>
    <name type="synonym">Libellula fulva</name>
    <dbReference type="NCBI Taxonomy" id="123851"/>
    <lineage>
        <taxon>Eukaryota</taxon>
        <taxon>Metazoa</taxon>
        <taxon>Ecdysozoa</taxon>
        <taxon>Arthropoda</taxon>
        <taxon>Hexapoda</taxon>
        <taxon>Insecta</taxon>
        <taxon>Pterygota</taxon>
        <taxon>Palaeoptera</taxon>
        <taxon>Odonata</taxon>
        <taxon>Epiprocta</taxon>
        <taxon>Anisoptera</taxon>
        <taxon>Libelluloidea</taxon>
        <taxon>Libellulidae</taxon>
        <taxon>Ladona</taxon>
    </lineage>
</organism>
<dbReference type="InterPro" id="IPR032190">
    <property type="entry name" value="NPC1_N"/>
</dbReference>
<comment type="caution">
    <text evidence="2">The sequence shown here is derived from an EMBL/GenBank/DDBJ whole genome shotgun (WGS) entry which is preliminary data.</text>
</comment>
<dbReference type="GO" id="GO:0015918">
    <property type="term" value="P:sterol transport"/>
    <property type="evidence" value="ECO:0007669"/>
    <property type="project" value="TreeGrafter"/>
</dbReference>
<dbReference type="GO" id="GO:0005886">
    <property type="term" value="C:plasma membrane"/>
    <property type="evidence" value="ECO:0007669"/>
    <property type="project" value="TreeGrafter"/>
</dbReference>
<accession>A0A8K0JYA7</accession>
<dbReference type="OrthoDB" id="6510177at2759"/>